<name>A0A483CVQ8_9EURY</name>
<proteinExistence type="predicted"/>
<comment type="caution">
    <text evidence="1">The sequence shown here is derived from an EMBL/GenBank/DDBJ whole genome shotgun (WGS) entry which is preliminary data.</text>
</comment>
<accession>A0A483CVQ8</accession>
<dbReference type="OrthoDB" id="114287at2157"/>
<organism evidence="1 2">
    <name type="scientific">Methanofollis fontis</name>
    <dbReference type="NCBI Taxonomy" id="2052832"/>
    <lineage>
        <taxon>Archaea</taxon>
        <taxon>Methanobacteriati</taxon>
        <taxon>Methanobacteriota</taxon>
        <taxon>Stenosarchaea group</taxon>
        <taxon>Methanomicrobia</taxon>
        <taxon>Methanomicrobiales</taxon>
        <taxon>Methanomicrobiaceae</taxon>
        <taxon>Methanofollis</taxon>
    </lineage>
</organism>
<protein>
    <submittedName>
        <fullName evidence="1">Uncharacterized protein</fullName>
    </submittedName>
</protein>
<dbReference type="AlphaFoldDB" id="A0A483CVQ8"/>
<sequence>MKFYVRERQKVGAGVKQPKFRVVAVTGEKADEGHLKVEAVHFRKNEIEAIARDVGAEIVWLEPMPEEERGSMKEE</sequence>
<evidence type="ECO:0000313" key="1">
    <source>
        <dbReference type="EMBL" id="TAJ43560.1"/>
    </source>
</evidence>
<gene>
    <name evidence="1" type="ORF">CUJ86_10545</name>
</gene>
<evidence type="ECO:0000313" key="2">
    <source>
        <dbReference type="Proteomes" id="UP000292580"/>
    </source>
</evidence>
<dbReference type="EMBL" id="PGCL01000005">
    <property type="protein sequence ID" value="TAJ43560.1"/>
    <property type="molecule type" value="Genomic_DNA"/>
</dbReference>
<dbReference type="RefSeq" id="WP_130647539.1">
    <property type="nucleotide sequence ID" value="NZ_PGCL01000005.1"/>
</dbReference>
<keyword evidence="2" id="KW-1185">Reference proteome</keyword>
<reference evidence="1 2" key="1">
    <citation type="submission" date="2017-11" db="EMBL/GenBank/DDBJ databases">
        <title>Isolation and Characterization of Methanofollis Species from Methane Seep Offshore SW Taiwan.</title>
        <authorList>
            <person name="Teng N.-H."/>
            <person name="Lai M.-C."/>
            <person name="Chen S.-C."/>
        </authorList>
    </citation>
    <scope>NUCLEOTIDE SEQUENCE [LARGE SCALE GENOMIC DNA]</scope>
    <source>
        <strain evidence="1 2">FWC-SCC2</strain>
    </source>
</reference>
<dbReference type="Proteomes" id="UP000292580">
    <property type="component" value="Unassembled WGS sequence"/>
</dbReference>